<dbReference type="Proteomes" id="UP000053477">
    <property type="component" value="Unassembled WGS sequence"/>
</dbReference>
<sequence length="607" mass="69013">MDSTTPNRFHDRSSPLAKLASIASQPYTKRYISRIPTEIITHIFTFLLPGSQVSKDLWFLRPRETYDDLLVASRVCREWRRICLSATSLWSFIWIGDDDISPHRADIFSHRSGNSPLEVTIRNDEAVKQALASRFSIPLEGPEKIFTGPLVDPLLHLKRLFPHGPTRIKTLKINSTFVENEQLDISEWFENPAPILESLAIRVDSGGLRDEDGDESYFESPHPIFDGCTPALRKLSLDNVEIPWDSAIFKNLTLLRICHHPESLAIGVIGKVTLDRLLEILVDCPSLVSLELQNAGPISGGDGKLQNSSRVDLPYLRNISVETMEDMTVVKSFLGSLHTSVLQNFDIEMVALPLGNISNLFPQTLKFDPRLALCNYIVLDFTPWNERLVVELSHVERLNTCLRRKLGLKTEALHWAVDKTKFDVKINFDNGAYRDEAFVVYGDQPAFIQLILSFLRQFCVHPENLLALYIRASDAALVDWPFRDIFEILNNVRCVQVWDDCEAISAAGFMSFLDDEVERASTQEDAVACPRLEKLVFGNIDFEESSFQQLHAFLVHRKKRKSKIRYLGLCYCRGIFEDQLSSLKQCVRLLRVVKDEPNSDSNSESTA</sequence>
<proteinExistence type="predicted"/>
<dbReference type="AlphaFoldDB" id="A0A0H2RV88"/>
<reference evidence="2 3" key="1">
    <citation type="submission" date="2015-04" db="EMBL/GenBank/DDBJ databases">
        <title>Complete genome sequence of Schizopora paradoxa KUC8140, a cosmopolitan wood degrader in East Asia.</title>
        <authorList>
            <consortium name="DOE Joint Genome Institute"/>
            <person name="Min B."/>
            <person name="Park H."/>
            <person name="Jang Y."/>
            <person name="Kim J.-J."/>
            <person name="Kim K.H."/>
            <person name="Pangilinan J."/>
            <person name="Lipzen A."/>
            <person name="Riley R."/>
            <person name="Grigoriev I.V."/>
            <person name="Spatafora J.W."/>
            <person name="Choi I.-G."/>
        </authorList>
    </citation>
    <scope>NUCLEOTIDE SEQUENCE [LARGE SCALE GENOMIC DNA]</scope>
    <source>
        <strain evidence="2 3">KUC8140</strain>
    </source>
</reference>
<dbReference type="EMBL" id="KQ085925">
    <property type="protein sequence ID" value="KLO15774.1"/>
    <property type="molecule type" value="Genomic_DNA"/>
</dbReference>
<dbReference type="Pfam" id="PF12937">
    <property type="entry name" value="F-box-like"/>
    <property type="match status" value="1"/>
</dbReference>
<dbReference type="OrthoDB" id="3172239at2759"/>
<dbReference type="SUPFAM" id="SSF52047">
    <property type="entry name" value="RNI-like"/>
    <property type="match status" value="1"/>
</dbReference>
<dbReference type="InterPro" id="IPR001810">
    <property type="entry name" value="F-box_dom"/>
</dbReference>
<evidence type="ECO:0000313" key="2">
    <source>
        <dbReference type="EMBL" id="KLO15774.1"/>
    </source>
</evidence>
<evidence type="ECO:0000259" key="1">
    <source>
        <dbReference type="Pfam" id="PF12937"/>
    </source>
</evidence>
<dbReference type="InterPro" id="IPR036047">
    <property type="entry name" value="F-box-like_dom_sf"/>
</dbReference>
<accession>A0A0H2RV88</accession>
<dbReference type="SUPFAM" id="SSF81383">
    <property type="entry name" value="F-box domain"/>
    <property type="match status" value="1"/>
</dbReference>
<organism evidence="2 3">
    <name type="scientific">Schizopora paradoxa</name>
    <dbReference type="NCBI Taxonomy" id="27342"/>
    <lineage>
        <taxon>Eukaryota</taxon>
        <taxon>Fungi</taxon>
        <taxon>Dikarya</taxon>
        <taxon>Basidiomycota</taxon>
        <taxon>Agaricomycotina</taxon>
        <taxon>Agaricomycetes</taxon>
        <taxon>Hymenochaetales</taxon>
        <taxon>Schizoporaceae</taxon>
        <taxon>Schizopora</taxon>
    </lineage>
</organism>
<gene>
    <name evidence="2" type="ORF">SCHPADRAFT_938474</name>
</gene>
<evidence type="ECO:0000313" key="3">
    <source>
        <dbReference type="Proteomes" id="UP000053477"/>
    </source>
</evidence>
<dbReference type="Gene3D" id="1.20.1280.50">
    <property type="match status" value="1"/>
</dbReference>
<keyword evidence="3" id="KW-1185">Reference proteome</keyword>
<protein>
    <recommendedName>
        <fullName evidence="1">F-box domain-containing protein</fullName>
    </recommendedName>
</protein>
<name>A0A0H2RV88_9AGAM</name>
<dbReference type="InParanoid" id="A0A0H2RV88"/>
<feature type="domain" description="F-box" evidence="1">
    <location>
        <begin position="32"/>
        <end position="92"/>
    </location>
</feature>